<evidence type="ECO:0000313" key="1">
    <source>
        <dbReference type="EMBL" id="SOQ38004.1"/>
    </source>
</evidence>
<accession>A0A2H1VCQ0</accession>
<organism evidence="1">
    <name type="scientific">Spodoptera frugiperda</name>
    <name type="common">Fall armyworm</name>
    <dbReference type="NCBI Taxonomy" id="7108"/>
    <lineage>
        <taxon>Eukaryota</taxon>
        <taxon>Metazoa</taxon>
        <taxon>Ecdysozoa</taxon>
        <taxon>Arthropoda</taxon>
        <taxon>Hexapoda</taxon>
        <taxon>Insecta</taxon>
        <taxon>Pterygota</taxon>
        <taxon>Neoptera</taxon>
        <taxon>Endopterygota</taxon>
        <taxon>Lepidoptera</taxon>
        <taxon>Glossata</taxon>
        <taxon>Ditrysia</taxon>
        <taxon>Noctuoidea</taxon>
        <taxon>Noctuidae</taxon>
        <taxon>Amphipyrinae</taxon>
        <taxon>Spodoptera</taxon>
    </lineage>
</organism>
<gene>
    <name evidence="1" type="ORF">SFRICE_014123</name>
</gene>
<dbReference type="EMBL" id="ODYU01001581">
    <property type="protein sequence ID" value="SOQ38004.1"/>
    <property type="molecule type" value="Genomic_DNA"/>
</dbReference>
<reference evidence="1" key="1">
    <citation type="submission" date="2016-07" db="EMBL/GenBank/DDBJ databases">
        <authorList>
            <person name="Bretaudeau A."/>
        </authorList>
    </citation>
    <scope>NUCLEOTIDE SEQUENCE</scope>
    <source>
        <strain evidence="1">Rice</strain>
        <tissue evidence="1">Whole body</tissue>
    </source>
</reference>
<protein>
    <submittedName>
        <fullName evidence="1">SFRICE_014123</fullName>
    </submittedName>
</protein>
<proteinExistence type="predicted"/>
<name>A0A2H1VCQ0_SPOFR</name>
<sequence length="75" mass="8162">MEEIINQAASHTLVAMILFAASMTNPNLKGRACATSTQMSLNLCRGNDLHLGGTALSKSGAQFVYRINTSRRYPF</sequence>
<dbReference type="AlphaFoldDB" id="A0A2H1VCQ0"/>